<evidence type="ECO:0000313" key="1">
    <source>
        <dbReference type="EMBL" id="ABR45165.1"/>
    </source>
</evidence>
<dbReference type="SUPFAM" id="SSF82171">
    <property type="entry name" value="DPP6 N-terminal domain-like"/>
    <property type="match status" value="1"/>
</dbReference>
<protein>
    <recommendedName>
        <fullName evidence="3">LVIVD repeat protein</fullName>
    </recommendedName>
</protein>
<dbReference type="PROSITE" id="PS51257">
    <property type="entry name" value="PROKAR_LIPOPROTEIN"/>
    <property type="match status" value="1"/>
</dbReference>
<dbReference type="EMBL" id="CP000140">
    <property type="protein sequence ID" value="ABR45165.1"/>
    <property type="molecule type" value="Genomic_DNA"/>
</dbReference>
<accession>A6LHK1</accession>
<name>A6LHK1_PARD8</name>
<sequence>MIKSIIIMRKLFYWAFAFSLCVLMGCKDDGVRVEVVRYAINEPVFMSISEFRNSVKVTDEVVPITKRGKICFYKDYLYISSPDKGIHIVDNRNPASPRIVGFVELIGNEDLSIKDDKLYADSYVDLVWFDISDPERPELEGRVENAFRYALPTIENGYGFDYNMCYSEEARAKGVVVGWEPKEREETIYHYPSYGGDLMANDAAPGTSTQGVNGSMARFSIYGKYLYTVEQNIMCVFDLSGDKPVLTTNDIWLQRDVETLFNYKDKMFMGTPTGMLIYSLEDPLAPKYRSSVSHVFGCDPVVVEDDLAYVTVHSGNTCGQNTNELMLIDVSDVDQPNLLVTYGMKCPKGLGIDNGTLFLCDEGLKVFNAKDPMTLLANQLVHYAGMEGYDVIPFRNTLMMIADDGLYQYDYSNLQAISQLSKLPMGE</sequence>
<evidence type="ECO:0008006" key="3">
    <source>
        <dbReference type="Google" id="ProtNLM"/>
    </source>
</evidence>
<dbReference type="KEGG" id="pdi:BDI_3463"/>
<dbReference type="InterPro" id="IPR013211">
    <property type="entry name" value="LVIVD"/>
</dbReference>
<keyword evidence="2" id="KW-1185">Reference proteome</keyword>
<reference evidence="1 2" key="1">
    <citation type="journal article" date="2007" name="PLoS Biol.">
        <title>Evolution of symbiotic bacteria in the distal human intestine.</title>
        <authorList>
            <person name="Xu J."/>
            <person name="Mahowald M.A."/>
            <person name="Ley R.E."/>
            <person name="Lozupone C.A."/>
            <person name="Hamady M."/>
            <person name="Martens E.C."/>
            <person name="Henrissat B."/>
            <person name="Coutinho P.M."/>
            <person name="Minx P."/>
            <person name="Latreille P."/>
            <person name="Cordum H."/>
            <person name="Van Brunt A."/>
            <person name="Kim K."/>
            <person name="Fulton R.S."/>
            <person name="Fulton L.A."/>
            <person name="Clifton S.W."/>
            <person name="Wilson R.K."/>
            <person name="Knight R.D."/>
            <person name="Gordon J.I."/>
        </authorList>
    </citation>
    <scope>NUCLEOTIDE SEQUENCE [LARGE SCALE GENOMIC DNA]</scope>
    <source>
        <strain evidence="2">ATCC 8503 / DSM 20701 / CIP 104284 / JCM 5825 / NCTC 11152</strain>
    </source>
</reference>
<dbReference type="HOGENOM" id="CLU_631355_0_0_10"/>
<dbReference type="eggNOG" id="COG5276">
    <property type="taxonomic scope" value="Bacteria"/>
</dbReference>
<gene>
    <name evidence="1" type="ordered locus">BDI_3463</name>
</gene>
<evidence type="ECO:0000313" key="2">
    <source>
        <dbReference type="Proteomes" id="UP000000566"/>
    </source>
</evidence>
<dbReference type="Pfam" id="PF08309">
    <property type="entry name" value="LVIVD"/>
    <property type="match status" value="3"/>
</dbReference>
<dbReference type="Proteomes" id="UP000000566">
    <property type="component" value="Chromosome"/>
</dbReference>
<proteinExistence type="predicted"/>
<dbReference type="PaxDb" id="435591-BDI_3463"/>
<organism evidence="1 2">
    <name type="scientific">Parabacteroides distasonis (strain ATCC 8503 / DSM 20701 / CIP 104284 / JCM 5825 / NCTC 11152)</name>
    <dbReference type="NCBI Taxonomy" id="435591"/>
    <lineage>
        <taxon>Bacteria</taxon>
        <taxon>Pseudomonadati</taxon>
        <taxon>Bacteroidota</taxon>
        <taxon>Bacteroidia</taxon>
        <taxon>Bacteroidales</taxon>
        <taxon>Tannerellaceae</taxon>
        <taxon>Parabacteroides</taxon>
    </lineage>
</organism>
<dbReference type="STRING" id="435591.BDI_3463"/>
<dbReference type="AlphaFoldDB" id="A6LHK1"/>